<dbReference type="Pfam" id="PF02626">
    <property type="entry name" value="CT_A_B"/>
    <property type="match status" value="1"/>
</dbReference>
<dbReference type="InterPro" id="IPR052708">
    <property type="entry name" value="PxpC"/>
</dbReference>
<dbReference type="InterPro" id="IPR003778">
    <property type="entry name" value="CT_A_B"/>
</dbReference>
<evidence type="ECO:0000256" key="2">
    <source>
        <dbReference type="ARBA" id="ARBA00022801"/>
    </source>
</evidence>
<organism evidence="5 6">
    <name type="scientific">Aestuariibaculum sediminum</name>
    <dbReference type="NCBI Taxonomy" id="2770637"/>
    <lineage>
        <taxon>Bacteria</taxon>
        <taxon>Pseudomonadati</taxon>
        <taxon>Bacteroidota</taxon>
        <taxon>Flavobacteriia</taxon>
        <taxon>Flavobacteriales</taxon>
        <taxon>Flavobacteriaceae</taxon>
    </lineage>
</organism>
<evidence type="ECO:0000256" key="1">
    <source>
        <dbReference type="ARBA" id="ARBA00022741"/>
    </source>
</evidence>
<dbReference type="InterPro" id="IPR029000">
    <property type="entry name" value="Cyclophilin-like_dom_sf"/>
</dbReference>
<accession>A0A8J6UHD9</accession>
<reference evidence="5 6" key="1">
    <citation type="submission" date="2020-09" db="EMBL/GenBank/DDBJ databases">
        <title>TT11 complete genome.</title>
        <authorList>
            <person name="Wu Z."/>
        </authorList>
    </citation>
    <scope>NUCLEOTIDE SEQUENCE [LARGE SCALE GENOMIC DNA]</scope>
    <source>
        <strain evidence="5 6">TT11</strain>
    </source>
</reference>
<dbReference type="PANTHER" id="PTHR43309">
    <property type="entry name" value="5-OXOPROLINASE SUBUNIT C"/>
    <property type="match status" value="1"/>
</dbReference>
<dbReference type="Proteomes" id="UP000600588">
    <property type="component" value="Unassembled WGS sequence"/>
</dbReference>
<keyword evidence="3" id="KW-0067">ATP-binding</keyword>
<dbReference type="SMART" id="SM00797">
    <property type="entry name" value="AHS2"/>
    <property type="match status" value="1"/>
</dbReference>
<name>A0A8J6UHD9_9FLAO</name>
<dbReference type="Gene3D" id="2.40.100.10">
    <property type="entry name" value="Cyclophilin-like"/>
    <property type="match status" value="1"/>
</dbReference>
<evidence type="ECO:0000256" key="3">
    <source>
        <dbReference type="ARBA" id="ARBA00022840"/>
    </source>
</evidence>
<keyword evidence="6" id="KW-1185">Reference proteome</keyword>
<dbReference type="AlphaFoldDB" id="A0A8J6UHD9"/>
<protein>
    <submittedName>
        <fullName evidence="5">Biotin-dependent carboxyltransferase family protein</fullName>
    </submittedName>
</protein>
<dbReference type="PANTHER" id="PTHR43309:SF5">
    <property type="entry name" value="5-OXOPROLINASE SUBUNIT C"/>
    <property type="match status" value="1"/>
</dbReference>
<proteinExistence type="predicted"/>
<evidence type="ECO:0000313" key="6">
    <source>
        <dbReference type="Proteomes" id="UP000600588"/>
    </source>
</evidence>
<comment type="caution">
    <text evidence="5">The sequence shown here is derived from an EMBL/GenBank/DDBJ whole genome shotgun (WGS) entry which is preliminary data.</text>
</comment>
<feature type="domain" description="Carboxyltransferase" evidence="4">
    <location>
        <begin position="23"/>
        <end position="285"/>
    </location>
</feature>
<sequence length="285" mass="31486">MVRVLKPGFYSSIQDFGRVSFQHYGVPCAGVMDRYSAGMANVILGNPPDLAVLEMTITGASLQFECETIICLSGANLSPKINDDEISLNKPIEVKVNDVLSFGKLLSGVRCYVAVLNGFQTEKVLGSFSMYKGVTNNHLLSKNDVLNITLKNSFIVNKYASVKLNNQYLESEVVEVFKGPEFDLLMPSQQDDLRSNQFTVSKNNSRMAYQLEERLENNLSPIITSPVLPGTVQLTPSGQLIVLMRDCQTTGGYPRVLQLTESSIDVMAQKFTGDLFTFELLDEVG</sequence>
<keyword evidence="1" id="KW-0547">Nucleotide-binding</keyword>
<keyword evidence="2" id="KW-0378">Hydrolase</keyword>
<dbReference type="GO" id="GO:0016787">
    <property type="term" value="F:hydrolase activity"/>
    <property type="evidence" value="ECO:0007669"/>
    <property type="project" value="UniProtKB-KW"/>
</dbReference>
<gene>
    <name evidence="5" type="ORF">ICJ83_11480</name>
</gene>
<evidence type="ECO:0000259" key="4">
    <source>
        <dbReference type="SMART" id="SM00797"/>
    </source>
</evidence>
<evidence type="ECO:0000313" key="5">
    <source>
        <dbReference type="EMBL" id="MBD0832756.1"/>
    </source>
</evidence>
<dbReference type="RefSeq" id="WP_188230539.1">
    <property type="nucleotide sequence ID" value="NZ_JACVXB010000004.1"/>
</dbReference>
<dbReference type="GO" id="GO:0005524">
    <property type="term" value="F:ATP binding"/>
    <property type="evidence" value="ECO:0007669"/>
    <property type="project" value="UniProtKB-KW"/>
</dbReference>
<dbReference type="EMBL" id="JACVXB010000004">
    <property type="protein sequence ID" value="MBD0832756.1"/>
    <property type="molecule type" value="Genomic_DNA"/>
</dbReference>